<reference evidence="7 8" key="1">
    <citation type="journal article" date="2014" name="Genome Announc.">
        <title>Draft genome sequence of the pathogenic fungus Scedosporium apiospermum.</title>
        <authorList>
            <person name="Vandeputte P."/>
            <person name="Ghamrawi S."/>
            <person name="Rechenmann M."/>
            <person name="Iltis A."/>
            <person name="Giraud S."/>
            <person name="Fleury M."/>
            <person name="Thornton C."/>
            <person name="Delhaes L."/>
            <person name="Meyer W."/>
            <person name="Papon N."/>
            <person name="Bouchara J.P."/>
        </authorList>
    </citation>
    <scope>NUCLEOTIDE SEQUENCE [LARGE SCALE GENOMIC DNA]</scope>
    <source>
        <strain evidence="7 8">IHEM 14462</strain>
    </source>
</reference>
<evidence type="ECO:0000256" key="1">
    <source>
        <dbReference type="ARBA" id="ARBA00005382"/>
    </source>
</evidence>
<dbReference type="VEuPathDB" id="FungiDB:SAPIO_CDS10548"/>
<dbReference type="EMBL" id="JOWA01000165">
    <property type="protein sequence ID" value="KEZ39146.1"/>
    <property type="molecule type" value="Genomic_DNA"/>
</dbReference>
<dbReference type="InterPro" id="IPR001139">
    <property type="entry name" value="Glyco_hydro_30"/>
</dbReference>
<dbReference type="RefSeq" id="XP_016638945.1">
    <property type="nucleotide sequence ID" value="XM_016784121.1"/>
</dbReference>
<dbReference type="HOGENOM" id="CLU_031530_1_0_1"/>
<dbReference type="GO" id="GO:0006680">
    <property type="term" value="P:glucosylceramide catabolic process"/>
    <property type="evidence" value="ECO:0007669"/>
    <property type="project" value="TreeGrafter"/>
</dbReference>
<keyword evidence="8" id="KW-1185">Reference proteome</keyword>
<dbReference type="PANTHER" id="PTHR11069:SF23">
    <property type="entry name" value="LYSOSOMAL ACID GLUCOSYLCERAMIDASE"/>
    <property type="match status" value="1"/>
</dbReference>
<gene>
    <name evidence="7" type="ORF">SAPIO_CDS10548</name>
</gene>
<dbReference type="GO" id="GO:0004348">
    <property type="term" value="F:glucosylceramidase activity"/>
    <property type="evidence" value="ECO:0007669"/>
    <property type="project" value="InterPro"/>
</dbReference>
<dbReference type="KEGG" id="sapo:SAPIO_CDS10548"/>
<dbReference type="AlphaFoldDB" id="A0A084FVN4"/>
<sequence length="478" mass="51257">MGLPKTLFLLGLVSAWALASALERRQSTVINVNLDQKFQTMDGFGASEAFQRAVTMQRLPETEQRKFLDLMFSMEKGAGLSILRNGIGSSPDMSDDHMVSIQPKNPGGPSAEPQYVWDSSDNGQLWVSREAVHTYGLKTIYANAWSAPGYMKTNGNDANGGSLCGVSGATCASGDWKQPYADYLVQYIKYYEAENITITHVGFLNEPDLTTSYASMRSSGAQAADFIRVLRPTLDNSNLTHVQINCCDTMGYSVMNSFLGQMRGVESMMGVVTGHSYTSSPTSPLSTQLKTWQTEAGDNEGAWTSAWSQGGGPGEGMTWANNIHTAITSGNVSAYLYWIGAQDRPSTTNSKLIRVVNRAVDPSKRLWAMGNWSRFVRPGAVRVGATGSGVRTSAFVNVDGALAVQVINGGNEQSISIKISGGGNYSASSNATAWVTDNTRDLDQITASVGSDGTISGSVPARSMVTFVLHPAPEEPVV</sequence>
<dbReference type="OrthoDB" id="2012278at2759"/>
<evidence type="ECO:0008006" key="9">
    <source>
        <dbReference type="Google" id="ProtNLM"/>
    </source>
</evidence>
<keyword evidence="2 4" id="KW-0732">Signal</keyword>
<dbReference type="Gene3D" id="3.20.20.80">
    <property type="entry name" value="Glycosidases"/>
    <property type="match status" value="1"/>
</dbReference>
<dbReference type="Gene3D" id="2.60.40.1180">
    <property type="entry name" value="Golgi alpha-mannosidase II"/>
    <property type="match status" value="1"/>
</dbReference>
<comment type="caution">
    <text evidence="7">The sequence shown here is derived from an EMBL/GenBank/DDBJ whole genome shotgun (WGS) entry which is preliminary data.</text>
</comment>
<dbReference type="GeneID" id="27719755"/>
<feature type="signal peptide" evidence="4">
    <location>
        <begin position="1"/>
        <end position="21"/>
    </location>
</feature>
<accession>A0A084FVN4</accession>
<evidence type="ECO:0000256" key="4">
    <source>
        <dbReference type="SAM" id="SignalP"/>
    </source>
</evidence>
<keyword evidence="3" id="KW-0378">Hydrolase</keyword>
<dbReference type="InterPro" id="IPR017853">
    <property type="entry name" value="GH"/>
</dbReference>
<protein>
    <recommendedName>
        <fullName evidence="9">Endo-exoxylanase</fullName>
    </recommendedName>
</protein>
<dbReference type="InterPro" id="IPR039514">
    <property type="entry name" value="6GAL-like"/>
</dbReference>
<dbReference type="OMA" id="SKRFWAF"/>
<comment type="similarity">
    <text evidence="1">Belongs to the glycosyl hydrolase 30 family.</text>
</comment>
<proteinExistence type="inferred from homology"/>
<organism evidence="7 8">
    <name type="scientific">Pseudallescheria apiosperma</name>
    <name type="common">Scedosporium apiospermum</name>
    <dbReference type="NCBI Taxonomy" id="563466"/>
    <lineage>
        <taxon>Eukaryota</taxon>
        <taxon>Fungi</taxon>
        <taxon>Dikarya</taxon>
        <taxon>Ascomycota</taxon>
        <taxon>Pezizomycotina</taxon>
        <taxon>Sordariomycetes</taxon>
        <taxon>Hypocreomycetidae</taxon>
        <taxon>Microascales</taxon>
        <taxon>Microascaceae</taxon>
        <taxon>Scedosporium</taxon>
    </lineage>
</organism>
<evidence type="ECO:0000313" key="8">
    <source>
        <dbReference type="Proteomes" id="UP000028545"/>
    </source>
</evidence>
<evidence type="ECO:0000259" key="6">
    <source>
        <dbReference type="Pfam" id="PF17189"/>
    </source>
</evidence>
<evidence type="ECO:0000313" key="7">
    <source>
        <dbReference type="EMBL" id="KEZ39146.1"/>
    </source>
</evidence>
<dbReference type="Proteomes" id="UP000028545">
    <property type="component" value="Unassembled WGS sequence"/>
</dbReference>
<evidence type="ECO:0000259" key="5">
    <source>
        <dbReference type="Pfam" id="PF14587"/>
    </source>
</evidence>
<dbReference type="PANTHER" id="PTHR11069">
    <property type="entry name" value="GLUCOSYLCERAMIDASE"/>
    <property type="match status" value="1"/>
</dbReference>
<dbReference type="Pfam" id="PF17189">
    <property type="entry name" value="Glyco_hydro_30C"/>
    <property type="match status" value="1"/>
</dbReference>
<feature type="domain" description="Glycosyl hydrolase family 30 beta sandwich" evidence="6">
    <location>
        <begin position="379"/>
        <end position="467"/>
    </location>
</feature>
<name>A0A084FVN4_PSEDA</name>
<evidence type="ECO:0000256" key="2">
    <source>
        <dbReference type="ARBA" id="ARBA00022729"/>
    </source>
</evidence>
<evidence type="ECO:0000256" key="3">
    <source>
        <dbReference type="ARBA" id="ARBA00022801"/>
    </source>
</evidence>
<dbReference type="InterPro" id="IPR013780">
    <property type="entry name" value="Glyco_hydro_b"/>
</dbReference>
<dbReference type="GO" id="GO:0016020">
    <property type="term" value="C:membrane"/>
    <property type="evidence" value="ECO:0007669"/>
    <property type="project" value="GOC"/>
</dbReference>
<feature type="chain" id="PRO_5001774896" description="Endo-exoxylanase" evidence="4">
    <location>
        <begin position="22"/>
        <end position="478"/>
    </location>
</feature>
<dbReference type="SUPFAM" id="SSF51445">
    <property type="entry name" value="(Trans)glycosidases"/>
    <property type="match status" value="1"/>
</dbReference>
<dbReference type="InterPro" id="IPR033452">
    <property type="entry name" value="GH30_C"/>
</dbReference>
<dbReference type="Pfam" id="PF14587">
    <property type="entry name" value="Glyco_hydr_30_2"/>
    <property type="match status" value="1"/>
</dbReference>
<feature type="domain" description="Endo-beta-1,6-galactanase-like" evidence="5">
    <location>
        <begin position="29"/>
        <end position="250"/>
    </location>
</feature>
<dbReference type="SUPFAM" id="SSF51011">
    <property type="entry name" value="Glycosyl hydrolase domain"/>
    <property type="match status" value="1"/>
</dbReference>